<dbReference type="GO" id="GO:0140359">
    <property type="term" value="F:ABC-type transporter activity"/>
    <property type="evidence" value="ECO:0007669"/>
    <property type="project" value="InterPro"/>
</dbReference>
<reference evidence="13" key="1">
    <citation type="submission" date="2018-08" db="EMBL/GenBank/DDBJ databases">
        <authorList>
            <person name="Rossello M."/>
        </authorList>
    </citation>
    <scope>NUCLEOTIDE SEQUENCE [LARGE SCALE GENOMIC DNA]</scope>
    <source>
        <strain evidence="13">cv. Chinese Spring</strain>
    </source>
</reference>
<dbReference type="Gramene" id="TraesCS7B03G0012200.1">
    <property type="protein sequence ID" value="TraesCS7B03G0012200.1.CDS"/>
    <property type="gene ID" value="TraesCS7B03G0012200"/>
</dbReference>
<feature type="transmembrane region" description="Helical" evidence="11">
    <location>
        <begin position="567"/>
        <end position="587"/>
    </location>
</feature>
<comment type="function">
    <text evidence="10">May be a general defense protein.</text>
</comment>
<dbReference type="InterPro" id="IPR003439">
    <property type="entry name" value="ABC_transporter-like_ATP-bd"/>
</dbReference>
<dbReference type="Pfam" id="PF00005">
    <property type="entry name" value="ABC_tran"/>
    <property type="match status" value="2"/>
</dbReference>
<keyword evidence="7" id="KW-0067">ATP-binding</keyword>
<dbReference type="Gene3D" id="3.40.50.300">
    <property type="entry name" value="P-loop containing nucleotide triphosphate hydrolases"/>
    <property type="match status" value="2"/>
</dbReference>
<keyword evidence="4 11" id="KW-0812">Transmembrane</keyword>
<feature type="transmembrane region" description="Helical" evidence="11">
    <location>
        <begin position="1096"/>
        <end position="1122"/>
    </location>
</feature>
<evidence type="ECO:0000256" key="1">
    <source>
        <dbReference type="ARBA" id="ARBA00004141"/>
    </source>
</evidence>
<keyword evidence="9 11" id="KW-0472">Membrane</keyword>
<evidence type="ECO:0000256" key="7">
    <source>
        <dbReference type="ARBA" id="ARBA00022840"/>
    </source>
</evidence>
<dbReference type="InterPro" id="IPR003593">
    <property type="entry name" value="AAA+_ATPase"/>
</dbReference>
<dbReference type="Proteomes" id="UP000019116">
    <property type="component" value="Chromosome 7B"/>
</dbReference>
<feature type="transmembrane region" description="Helical" evidence="11">
    <location>
        <begin position="1142"/>
        <end position="1167"/>
    </location>
</feature>
<reference evidence="13" key="2">
    <citation type="submission" date="2018-10" db="UniProtKB">
        <authorList>
            <consortium name="EnsemblPlants"/>
        </authorList>
    </citation>
    <scope>IDENTIFICATION</scope>
</reference>
<dbReference type="GO" id="GO:0005524">
    <property type="term" value="F:ATP binding"/>
    <property type="evidence" value="ECO:0007669"/>
    <property type="project" value="UniProtKB-KW"/>
</dbReference>
<dbReference type="Gramene" id="TraesJAG7B03G04022370.1">
    <property type="protein sequence ID" value="TraesJAG7B03G04022370.1"/>
    <property type="gene ID" value="TraesJAG7B03G04022370"/>
</dbReference>
<dbReference type="Gramene" id="TraesCAD_scaffold_028676_01G000300.1">
    <property type="protein sequence ID" value="TraesCAD_scaffold_028676_01G000300.1"/>
    <property type="gene ID" value="TraesCAD_scaffold_028676_01G000300"/>
</dbReference>
<organism evidence="13">
    <name type="scientific">Triticum aestivum</name>
    <name type="common">Wheat</name>
    <dbReference type="NCBI Taxonomy" id="4565"/>
    <lineage>
        <taxon>Eukaryota</taxon>
        <taxon>Viridiplantae</taxon>
        <taxon>Streptophyta</taxon>
        <taxon>Embryophyta</taxon>
        <taxon>Tracheophyta</taxon>
        <taxon>Spermatophyta</taxon>
        <taxon>Magnoliopsida</taxon>
        <taxon>Liliopsida</taxon>
        <taxon>Poales</taxon>
        <taxon>Poaceae</taxon>
        <taxon>BOP clade</taxon>
        <taxon>Pooideae</taxon>
        <taxon>Triticodae</taxon>
        <taxon>Triticeae</taxon>
        <taxon>Triticinae</taxon>
        <taxon>Triticum</taxon>
    </lineage>
</organism>
<evidence type="ECO:0000256" key="5">
    <source>
        <dbReference type="ARBA" id="ARBA00022737"/>
    </source>
</evidence>
<dbReference type="FunFam" id="3.40.50.300:FF:000532">
    <property type="entry name" value="ABC transporter G family member 34"/>
    <property type="match status" value="1"/>
</dbReference>
<feature type="transmembrane region" description="Helical" evidence="11">
    <location>
        <begin position="425"/>
        <end position="443"/>
    </location>
</feature>
<evidence type="ECO:0000256" key="8">
    <source>
        <dbReference type="ARBA" id="ARBA00022989"/>
    </source>
</evidence>
<evidence type="ECO:0000256" key="11">
    <source>
        <dbReference type="SAM" id="Phobius"/>
    </source>
</evidence>
<dbReference type="InterPro" id="IPR043926">
    <property type="entry name" value="ABCG_dom"/>
</dbReference>
<feature type="transmembrane region" description="Helical" evidence="11">
    <location>
        <begin position="455"/>
        <end position="473"/>
    </location>
</feature>
<keyword evidence="8 11" id="KW-1133">Transmembrane helix</keyword>
<proteinExistence type="inferred from homology"/>
<keyword evidence="6" id="KW-0547">Nucleotide-binding</keyword>
<dbReference type="OMA" id="SHAMEYT"/>
<comment type="similarity">
    <text evidence="2">Belongs to the ABC transporter superfamily. ABCG family. PDR (TC 3.A.1.205) subfamily.</text>
</comment>
<feature type="transmembrane region" description="Helical" evidence="11">
    <location>
        <begin position="650"/>
        <end position="673"/>
    </location>
</feature>
<feature type="transmembrane region" description="Helical" evidence="11">
    <location>
        <begin position="1179"/>
        <end position="1203"/>
    </location>
</feature>
<dbReference type="InterPro" id="IPR013581">
    <property type="entry name" value="PDR_assoc"/>
</dbReference>
<dbReference type="InterPro" id="IPR027417">
    <property type="entry name" value="P-loop_NTPase"/>
</dbReference>
<evidence type="ECO:0000259" key="12">
    <source>
        <dbReference type="PROSITE" id="PS50893"/>
    </source>
</evidence>
<dbReference type="Pfam" id="PF01061">
    <property type="entry name" value="ABC2_membrane"/>
    <property type="match status" value="2"/>
</dbReference>
<evidence type="ECO:0000256" key="2">
    <source>
        <dbReference type="ARBA" id="ARBA00006012"/>
    </source>
</evidence>
<dbReference type="SMR" id="A0A3B6SCQ8"/>
<keyword evidence="3" id="KW-0813">Transport</keyword>
<dbReference type="Gramene" id="TraesROB_scaffold_027874_01G000300.1">
    <property type="protein sequence ID" value="TraesROB_scaffold_027874_01G000300.1"/>
    <property type="gene ID" value="TraesROB_scaffold_027874_01G000300"/>
</dbReference>
<dbReference type="EnsemblPlants" id="TraesCS7B02G005200.1">
    <property type="protein sequence ID" value="TraesCS7B02G005200.1"/>
    <property type="gene ID" value="TraesCS7B02G005200"/>
</dbReference>
<dbReference type="GO" id="GO:0016887">
    <property type="term" value="F:ATP hydrolysis activity"/>
    <property type="evidence" value="ECO:0007669"/>
    <property type="project" value="InterPro"/>
</dbReference>
<accession>A0A3B6SCQ8</accession>
<dbReference type="FunFam" id="3.40.50.300:FF:000157">
    <property type="entry name" value="ABC transporter G family member 34"/>
    <property type="match status" value="1"/>
</dbReference>
<sequence>MAEVPPLTHAENREFLRILREARLRSGCGGAPAKVEVQFDGVSVHAGVRALPGVGAAKEILESAYLCATQRTGIKILNTASGTIRSSRMTLVVGAPGSGKTTFLRALAGKLDPSLKFQGKVMYNGESISSTPHYMRAYVSQYDLHHAEMTVRETLNFSSNMMGSNNDFEMLQDEVRRTTPVDEELFSKATKFGEGSNLKTNYIMKILGLSNCADTIIGDELRRGISGGQKKRTTLGEMLVGRARCFFMDDISTGLDSSTTFDIMAFLGQMAHLMDLTMVISLLQPSPEILELFDDIILLCEGDIVYHGARQNVIDFFNNIGFTCPSRKNVADFLQEVTLKKYQKQYWSGDVSEYQNHTIEKFVNCFKAYDLPQSLEDKQCKNYDIKQGKEEFQAYNNPGISKWNVFRACLSREVLLFKRNCPVHMFKAIQLIFLAFVIATLFLRTETSPDTVFDGVKYLGALFMGIAVINFNSMIELAMTTKRLPIFYKQRESLALPGWAVVCSVFLISLPISLMESSLWTFPTYYAIGYAPSPIRLFQQLLVFFAMHQMSLGLYRFLATIGRTPIVSNILGTQALVAIFILGGFIISKDDLQPWLSWGYWASPFTYALNALALNEYLDKRWAKEFHFENANTIGEAILKVRGLLGEWQWYWICIVVLFGFALIFNILSILALEFLNSPHKHQGNIKSQGRHSLEYDDQVIVGGKASTDQASIPFQPLCFVFKKINYFVDMPKEMKKYGATETRLQLLRDVSGSFRPGVLTALMGITGAGKTTLLDVLAGRKTGGYIEGTINIGGYQKQQDTCSRITGYCEQTDIHSPHLTVYESLLFSAYLRLPSYVKPYQRDMFVEEIMELVELNNLRNAMVGIPGVTGLSAEQRKRLTIAVELVASPSIMFMDEPTTGLDARAAAIVLHTVRKLVDTGRTIVCTIHQPNIHLFESFDELLLMKQGGQLIYSGSLGSLCRNLTKYFEVIPGVPRIKDGQNPASWVLDISSHAMEYTIGVDYVQIYQNSNLYKENMALVDELSKPNTNQEDLQFTSKYCRDTKTQCMTCIWKQYCSYRKNSELNIFRFLNTFAISIMFGVVFWQIGSTIKVEQDVFNILGIGYGSALFLGFMNCNSLQPVVAMERVVFYREKASGMYSSMAFVIGQVAAEIPYIVIQPLIFSAIVYPMVGFQMTFEKFLWFVMYMVLSFMDYTLYGMMAVALTPSPEIAAGLSFLIFMIWNFFSGFIITRKAMPMWWRWMYWADPAAWTLYGLVSSQLGDHTELIRVLGQPDQPVMKFLEEYLGLENGYFPLVTALHFVLSMLFCFIFCVGIKYIKFQKR</sequence>
<evidence type="ECO:0000256" key="4">
    <source>
        <dbReference type="ARBA" id="ARBA00022692"/>
    </source>
</evidence>
<evidence type="ECO:0000256" key="3">
    <source>
        <dbReference type="ARBA" id="ARBA00022448"/>
    </source>
</evidence>
<dbReference type="Pfam" id="PF19055">
    <property type="entry name" value="ABC2_membrane_7"/>
    <property type="match status" value="1"/>
</dbReference>
<keyword evidence="14" id="KW-1185">Reference proteome</keyword>
<dbReference type="Gramene" id="TraesSYM5B03G02961540.1">
    <property type="protein sequence ID" value="TraesSYM5B03G02961540.1"/>
    <property type="gene ID" value="TraesSYM5B03G02961540"/>
</dbReference>
<evidence type="ECO:0000313" key="14">
    <source>
        <dbReference type="Proteomes" id="UP000019116"/>
    </source>
</evidence>
<name>A0A3B6SCQ8_WHEAT</name>
<dbReference type="Gramene" id="TraesPARA_EIv1.0_2366900.1">
    <property type="protein sequence ID" value="TraesPARA_EIv1.0_2366900.1.CDS"/>
    <property type="gene ID" value="TraesPARA_EIv1.0_2366900"/>
</dbReference>
<dbReference type="PANTHER" id="PTHR19241">
    <property type="entry name" value="ATP-BINDING CASSETTE TRANSPORTER"/>
    <property type="match status" value="1"/>
</dbReference>
<dbReference type="OrthoDB" id="66620at2759"/>
<feature type="transmembrane region" description="Helical" evidence="11">
    <location>
        <begin position="535"/>
        <end position="555"/>
    </location>
</feature>
<feature type="transmembrane region" description="Helical" evidence="11">
    <location>
        <begin position="1209"/>
        <end position="1228"/>
    </location>
</feature>
<evidence type="ECO:0000256" key="10">
    <source>
        <dbReference type="ARBA" id="ARBA00037747"/>
    </source>
</evidence>
<feature type="domain" description="ABC transporter" evidence="12">
    <location>
        <begin position="726"/>
        <end position="973"/>
    </location>
</feature>
<evidence type="ECO:0000256" key="9">
    <source>
        <dbReference type="ARBA" id="ARBA00023136"/>
    </source>
</evidence>
<dbReference type="Pfam" id="PF08370">
    <property type="entry name" value="PDR_assoc"/>
    <property type="match status" value="1"/>
</dbReference>
<keyword evidence="5" id="KW-0677">Repeat</keyword>
<dbReference type="GO" id="GO:0005886">
    <property type="term" value="C:plasma membrane"/>
    <property type="evidence" value="ECO:0007669"/>
    <property type="project" value="UniProtKB-ARBA"/>
</dbReference>
<dbReference type="Gramene" id="TraesCS7B02G005200.1">
    <property type="protein sequence ID" value="TraesCS7B02G005200.1"/>
    <property type="gene ID" value="TraesCS7B02G005200"/>
</dbReference>
<comment type="subcellular location">
    <subcellularLocation>
        <location evidence="1">Membrane</location>
        <topology evidence="1">Multi-pass membrane protein</topology>
    </subcellularLocation>
</comment>
<protein>
    <recommendedName>
        <fullName evidence="12">ABC transporter domain-containing protein</fullName>
    </recommendedName>
</protein>
<dbReference type="InterPro" id="IPR013525">
    <property type="entry name" value="ABC2_TM"/>
</dbReference>
<feature type="domain" description="ABC transporter" evidence="12">
    <location>
        <begin position="61"/>
        <end position="326"/>
    </location>
</feature>
<dbReference type="Gramene" id="TraesWEE_scaffold_010443_01G000300.1">
    <property type="protein sequence ID" value="TraesWEE_scaffold_010443_01G000300.1"/>
    <property type="gene ID" value="TraesWEE_scaffold_010443_01G000300"/>
</dbReference>
<feature type="transmembrane region" description="Helical" evidence="11">
    <location>
        <begin position="494"/>
        <end position="515"/>
    </location>
</feature>
<dbReference type="PROSITE" id="PS50893">
    <property type="entry name" value="ABC_TRANSPORTER_2"/>
    <property type="match status" value="2"/>
</dbReference>
<feature type="transmembrane region" description="Helical" evidence="11">
    <location>
        <begin position="1066"/>
        <end position="1084"/>
    </location>
</feature>
<dbReference type="InterPro" id="IPR034003">
    <property type="entry name" value="ABCG_PDR_2"/>
</dbReference>
<dbReference type="SMART" id="SM00382">
    <property type="entry name" value="AAA"/>
    <property type="match status" value="2"/>
</dbReference>
<evidence type="ECO:0000256" key="6">
    <source>
        <dbReference type="ARBA" id="ARBA00022741"/>
    </source>
</evidence>
<dbReference type="Gramene" id="TraesCLE_scaffold_038323_01G000200.1">
    <property type="protein sequence ID" value="TraesCLE_scaffold_038323_01G000200.1"/>
    <property type="gene ID" value="TraesCLE_scaffold_038323_01G000200"/>
</dbReference>
<evidence type="ECO:0000313" key="13">
    <source>
        <dbReference type="EnsemblPlants" id="TraesCS7B02G005200.1"/>
    </source>
</evidence>
<dbReference type="CDD" id="cd03232">
    <property type="entry name" value="ABCG_PDR_domain2"/>
    <property type="match status" value="1"/>
</dbReference>
<dbReference type="STRING" id="4565.A0A3B6SCQ8"/>
<feature type="transmembrane region" description="Helical" evidence="11">
    <location>
        <begin position="1290"/>
        <end position="1316"/>
    </location>
</feature>
<dbReference type="SUPFAM" id="SSF52540">
    <property type="entry name" value="P-loop containing nucleoside triphosphate hydrolases"/>
    <property type="match status" value="2"/>
</dbReference>